<evidence type="ECO:0000313" key="1">
    <source>
        <dbReference type="EMBL" id="KAI0045257.1"/>
    </source>
</evidence>
<reference evidence="1" key="1">
    <citation type="submission" date="2021-02" db="EMBL/GenBank/DDBJ databases">
        <authorList>
            <consortium name="DOE Joint Genome Institute"/>
            <person name="Ahrendt S."/>
            <person name="Looney B.P."/>
            <person name="Miyauchi S."/>
            <person name="Morin E."/>
            <person name="Drula E."/>
            <person name="Courty P.E."/>
            <person name="Chicoki N."/>
            <person name="Fauchery L."/>
            <person name="Kohler A."/>
            <person name="Kuo A."/>
            <person name="Labutti K."/>
            <person name="Pangilinan J."/>
            <person name="Lipzen A."/>
            <person name="Riley R."/>
            <person name="Andreopoulos W."/>
            <person name="He G."/>
            <person name="Johnson J."/>
            <person name="Barry K.W."/>
            <person name="Grigoriev I.V."/>
            <person name="Nagy L."/>
            <person name="Hibbett D."/>
            <person name="Henrissat B."/>
            <person name="Matheny P.B."/>
            <person name="Labbe J."/>
            <person name="Martin F."/>
        </authorList>
    </citation>
    <scope>NUCLEOTIDE SEQUENCE</scope>
    <source>
        <strain evidence="1">FP105234-sp</strain>
    </source>
</reference>
<proteinExistence type="predicted"/>
<protein>
    <submittedName>
        <fullName evidence="1">Uncharacterized protein</fullName>
    </submittedName>
</protein>
<sequence>MTQPTEPGRRAVAQEKTLGLINGISLVVGLQIGSGIFSTPGVVVANTGSVGASLIVWVLSGALSWTGASSFAELGAALPLNGGAQAYLGYTFGPMASYLYTWTSMLVLSPSSKAVTSLIFGEYFNRALWNATRSEDAPADIPSWAIQATALAAIAGVTLLCVLTQSLGRRAAVIFTSAKIFALVAVTLCGLYQILRGRASSALRKDLFTGSSHSPSSYALALYSGLWAFDGWDQVSFVGGEMRRPEKNIPRAIHLSMIIVTVLFLFANLAYFAVLEKDVVGRSNTIALDFGWTLFGPVGGALFALTVALSCFGALNGKPPSLPFATPPITD</sequence>
<dbReference type="Proteomes" id="UP000814033">
    <property type="component" value="Unassembled WGS sequence"/>
</dbReference>
<keyword evidence="2" id="KW-1185">Reference proteome</keyword>
<evidence type="ECO:0000313" key="2">
    <source>
        <dbReference type="Proteomes" id="UP000814033"/>
    </source>
</evidence>
<dbReference type="EMBL" id="MU275957">
    <property type="protein sequence ID" value="KAI0045257.1"/>
    <property type="molecule type" value="Genomic_DNA"/>
</dbReference>
<name>A0ACB8RN39_9AGAM</name>
<gene>
    <name evidence="1" type="ORF">FA95DRAFT_1607876</name>
</gene>
<accession>A0ACB8RN39</accession>
<comment type="caution">
    <text evidence="1">The sequence shown here is derived from an EMBL/GenBank/DDBJ whole genome shotgun (WGS) entry which is preliminary data.</text>
</comment>
<reference evidence="1" key="2">
    <citation type="journal article" date="2022" name="New Phytol.">
        <title>Evolutionary transition to the ectomycorrhizal habit in the genomes of a hyperdiverse lineage of mushroom-forming fungi.</title>
        <authorList>
            <person name="Looney B."/>
            <person name="Miyauchi S."/>
            <person name="Morin E."/>
            <person name="Drula E."/>
            <person name="Courty P.E."/>
            <person name="Kohler A."/>
            <person name="Kuo A."/>
            <person name="LaButti K."/>
            <person name="Pangilinan J."/>
            <person name="Lipzen A."/>
            <person name="Riley R."/>
            <person name="Andreopoulos W."/>
            <person name="He G."/>
            <person name="Johnson J."/>
            <person name="Nolan M."/>
            <person name="Tritt A."/>
            <person name="Barry K.W."/>
            <person name="Grigoriev I.V."/>
            <person name="Nagy L.G."/>
            <person name="Hibbett D."/>
            <person name="Henrissat B."/>
            <person name="Matheny P.B."/>
            <person name="Labbe J."/>
            <person name="Martin F.M."/>
        </authorList>
    </citation>
    <scope>NUCLEOTIDE SEQUENCE</scope>
    <source>
        <strain evidence="1">FP105234-sp</strain>
    </source>
</reference>
<organism evidence="1 2">
    <name type="scientific">Auriscalpium vulgare</name>
    <dbReference type="NCBI Taxonomy" id="40419"/>
    <lineage>
        <taxon>Eukaryota</taxon>
        <taxon>Fungi</taxon>
        <taxon>Dikarya</taxon>
        <taxon>Basidiomycota</taxon>
        <taxon>Agaricomycotina</taxon>
        <taxon>Agaricomycetes</taxon>
        <taxon>Russulales</taxon>
        <taxon>Auriscalpiaceae</taxon>
        <taxon>Auriscalpium</taxon>
    </lineage>
</organism>